<reference evidence="3 4" key="1">
    <citation type="submission" date="2020-04" db="EMBL/GenBank/DDBJ databases">
        <title>Genome sequencing of novel species.</title>
        <authorList>
            <person name="Heo J."/>
            <person name="Kim S.-J."/>
            <person name="Kim J.-S."/>
            <person name="Hong S.-B."/>
            <person name="Kwon S.-W."/>
        </authorList>
    </citation>
    <scope>NUCLEOTIDE SEQUENCE [LARGE SCALE GENOMIC DNA]</scope>
    <source>
        <strain evidence="3 4">GN2-R2</strain>
    </source>
</reference>
<dbReference type="Gene3D" id="1.10.10.10">
    <property type="entry name" value="Winged helix-like DNA-binding domain superfamily/Winged helix DNA-binding domain"/>
    <property type="match status" value="1"/>
</dbReference>
<evidence type="ECO:0000313" key="4">
    <source>
        <dbReference type="Proteomes" id="UP000502415"/>
    </source>
</evidence>
<dbReference type="PANTHER" id="PTHR34580:SF3">
    <property type="entry name" value="PROTEIN PAFB"/>
    <property type="match status" value="1"/>
</dbReference>
<dbReference type="InterPro" id="IPR013196">
    <property type="entry name" value="HTH_11"/>
</dbReference>
<dbReference type="PANTHER" id="PTHR34580">
    <property type="match status" value="1"/>
</dbReference>
<feature type="domain" description="WYL" evidence="2">
    <location>
        <begin position="138"/>
        <end position="203"/>
    </location>
</feature>
<dbReference type="InterPro" id="IPR036390">
    <property type="entry name" value="WH_DNA-bd_sf"/>
</dbReference>
<gene>
    <name evidence="3" type="ORF">HH212_06090</name>
</gene>
<dbReference type="RefSeq" id="WP_169434610.1">
    <property type="nucleotide sequence ID" value="NZ_CP051685.1"/>
</dbReference>
<dbReference type="Proteomes" id="UP000502415">
    <property type="component" value="Chromosome"/>
</dbReference>
<evidence type="ECO:0000259" key="1">
    <source>
        <dbReference type="Pfam" id="PF08279"/>
    </source>
</evidence>
<dbReference type="PROSITE" id="PS52050">
    <property type="entry name" value="WYL"/>
    <property type="match status" value="1"/>
</dbReference>
<evidence type="ECO:0000313" key="3">
    <source>
        <dbReference type="EMBL" id="QJD99647.1"/>
    </source>
</evidence>
<dbReference type="SUPFAM" id="SSF46785">
    <property type="entry name" value="Winged helix' DNA-binding domain"/>
    <property type="match status" value="1"/>
</dbReference>
<dbReference type="InterPro" id="IPR036388">
    <property type="entry name" value="WH-like_DNA-bd_sf"/>
</dbReference>
<dbReference type="KEGG" id="mfy:HH212_06090"/>
<dbReference type="InterPro" id="IPR051534">
    <property type="entry name" value="CBASS_pafABC_assoc_protein"/>
</dbReference>
<dbReference type="Pfam" id="PF13280">
    <property type="entry name" value="WYL"/>
    <property type="match status" value="1"/>
</dbReference>
<accession>A0A7Z2VUD6</accession>
<keyword evidence="4" id="KW-1185">Reference proteome</keyword>
<proteinExistence type="predicted"/>
<name>A0A7Z2VUD6_9BURK</name>
<sequence>MTRAQRLLALLQALRRRRLAVKGEQLAAELGVSLRTLYRDIATLREQGARIEGEPGLGYVLQPGFLLPPLMFTQDEIEALVLGGRWVARHGDAQIAAAAREAVAKIAAVLPPAARRTLDTTALLVAGARDPVPEADMAPIRAAIRAGVKLDFAYCAGDGETSRRTVWPLALGFMERVRMLVAWCELRQDYRHFRLDRIGDLQVSGERYPGDRHAMLRDWHASQGIPEQAADGS</sequence>
<protein>
    <submittedName>
        <fullName evidence="3">YafY family transcriptional regulator</fullName>
    </submittedName>
</protein>
<dbReference type="AlphaFoldDB" id="A0A7Z2VUD6"/>
<dbReference type="Pfam" id="PF08279">
    <property type="entry name" value="HTH_11"/>
    <property type="match status" value="1"/>
</dbReference>
<dbReference type="EMBL" id="CP051685">
    <property type="protein sequence ID" value="QJD99647.1"/>
    <property type="molecule type" value="Genomic_DNA"/>
</dbReference>
<feature type="domain" description="Helix-turn-helix type 11" evidence="1">
    <location>
        <begin position="6"/>
        <end position="59"/>
    </location>
</feature>
<evidence type="ECO:0000259" key="2">
    <source>
        <dbReference type="Pfam" id="PF13280"/>
    </source>
</evidence>
<dbReference type="InterPro" id="IPR026881">
    <property type="entry name" value="WYL_dom"/>
</dbReference>
<organism evidence="3 4">
    <name type="scientific">Massilia forsythiae</name>
    <dbReference type="NCBI Taxonomy" id="2728020"/>
    <lineage>
        <taxon>Bacteria</taxon>
        <taxon>Pseudomonadati</taxon>
        <taxon>Pseudomonadota</taxon>
        <taxon>Betaproteobacteria</taxon>
        <taxon>Burkholderiales</taxon>
        <taxon>Oxalobacteraceae</taxon>
        <taxon>Telluria group</taxon>
        <taxon>Massilia</taxon>
    </lineage>
</organism>